<feature type="region of interest" description="Disordered" evidence="1">
    <location>
        <begin position="940"/>
        <end position="1021"/>
    </location>
</feature>
<feature type="compositionally biased region" description="Pro residues" evidence="1">
    <location>
        <begin position="104"/>
        <end position="121"/>
    </location>
</feature>
<feature type="compositionally biased region" description="Polar residues" evidence="1">
    <location>
        <begin position="30"/>
        <end position="40"/>
    </location>
</feature>
<feature type="compositionally biased region" description="Low complexity" evidence="1">
    <location>
        <begin position="534"/>
        <end position="545"/>
    </location>
</feature>
<name>A0A074WLJ1_9PEZI</name>
<feature type="compositionally biased region" description="Low complexity" evidence="1">
    <location>
        <begin position="1046"/>
        <end position="1055"/>
    </location>
</feature>
<dbReference type="STRING" id="1043004.A0A074WLJ1"/>
<dbReference type="EMBL" id="KL584711">
    <property type="protein sequence ID" value="KEQ72479.1"/>
    <property type="molecule type" value="Genomic_DNA"/>
</dbReference>
<feature type="region of interest" description="Disordered" evidence="1">
    <location>
        <begin position="295"/>
        <end position="474"/>
    </location>
</feature>
<reference evidence="2 3" key="1">
    <citation type="journal article" date="2014" name="BMC Genomics">
        <title>Genome sequencing of four Aureobasidium pullulans varieties: biotechnological potential, stress tolerance, and description of new species.</title>
        <authorList>
            <person name="Gostin Ar C."/>
            <person name="Ohm R.A."/>
            <person name="Kogej T."/>
            <person name="Sonjak S."/>
            <person name="Turk M."/>
            <person name="Zajc J."/>
            <person name="Zalar P."/>
            <person name="Grube M."/>
            <person name="Sun H."/>
            <person name="Han J."/>
            <person name="Sharma A."/>
            <person name="Chiniquy J."/>
            <person name="Ngan C.Y."/>
            <person name="Lipzen A."/>
            <person name="Barry K."/>
            <person name="Grigoriev I.V."/>
            <person name="Gunde-Cimerman N."/>
        </authorList>
    </citation>
    <scope>NUCLEOTIDE SEQUENCE [LARGE SCALE GENOMIC DNA]</scope>
    <source>
        <strain evidence="2 3">CBS 147.97</strain>
    </source>
</reference>
<sequence length="1237" mass="132578">MERPYQFSDDRDGARSPFNQQLLNPAAQPAGTSFKTNVNRSKTRKWAEAKNYSYDGDDWGGYDPYDEYGSYDDKQDAPLPAAAPRRNSFETGEEVRSFSSGQQQPPPPPPAHITPTKPQPLQPAIQPHADYGVRRDFSQIAHVPPPLKTNTSPQVVRERFPARKSSLQTSVPSSPAMGSQQPVIQEPVSPSLSASTAPSAGKPLPFIRPADIYKRMEEERLREQEAKSQVGPTPARHEEHQENPVPAKAAGADVAGHETAREEQPATASLGSSLPAVSRVASGFGSEFWNASELSSSLNAADALSPTTTNTEPVAPAEPNTVEDASHELTDAVNQAFERRDDLSVPPTPISRDNSQSGHGSDTTGISPIMSRVPSAATAEAKARLIDNRDMGPIAEEGSLPGSPGSRPSSSQQYFATKRRSPTHSRNVSGESFSNSPARTPQLEYMKRLSTPMSAENSSLQEEQAVSPIESPSKPLPVASVRVIAPSADYTRRESDIAADASSCSPVDTAEAAKAARANFLQTHERVKSPVTGSPIDRSPSPISRQGSPGPSRVRDLAGKYNELHTLSRSSSAMSFNSQKSDRSLKRTGTWDTTNSDASGVTSDDQVLESIETASLDRPDPTRGPSFRPHLPGEWVSYVGTPSAEMPVAQEATRRSVEHTRDNLQHDQITPRQATFPPPGDFDPTPATVKQPLAHKDIQPQETNHVDSLKNASEALGAALLSSFGQNHGTRDFAQPEPQSPEEDFTAPRGSVGDVYLRPLTIDRKASSIASSVGPTPPAKDTPDGLGLRESSGYFPPPTLRVDSDAMTPASDYSPADMESDRLRREIERSLTPQIHSEFQQTRDQDALDAPAALRELQRAEGLRADDSLPGSNVPAVIGEPTVSQTNTQAADAGLLGKRFSFERDQSNSSLWGEVGEEVKRASYERPLSGVGLQVINTNVSSSSSSGWSTSSIGDAPGDATEEHTEVPLQHAEPPLQLREQSPQPTEAPLQPVVSLPSPDIPWVPTRDEDREAEASMPTVRQPTALEKRLGELPPPVYEESETPLASSTTTTTATTGATNTAARIPTVREIMALKTVDERVNTYNSSREQVASMDTGLSNWLTSTLFSHPEHAHVVTDAANKPAGTTAIGGSIRYKPQPGNIIKLARKGLSGVTNREPSGSHAADPSQSPSNVERQTSNTVGRSPSAQQGGAPKMQTKGKDLLHSAGMFGGKATVGAKGLFARAKGRLREGGSEKVD</sequence>
<feature type="compositionally biased region" description="Basic and acidic residues" evidence="1">
    <location>
        <begin position="211"/>
        <end position="226"/>
    </location>
</feature>
<keyword evidence="3" id="KW-1185">Reference proteome</keyword>
<feature type="compositionally biased region" description="Low complexity" evidence="1">
    <location>
        <begin position="295"/>
        <end position="305"/>
    </location>
</feature>
<feature type="compositionally biased region" description="Polar residues" evidence="1">
    <location>
        <begin position="451"/>
        <end position="464"/>
    </location>
</feature>
<feature type="compositionally biased region" description="Polar residues" evidence="1">
    <location>
        <begin position="424"/>
        <end position="439"/>
    </location>
</feature>
<feature type="compositionally biased region" description="Polar residues" evidence="1">
    <location>
        <begin position="590"/>
        <end position="605"/>
    </location>
</feature>
<feature type="region of interest" description="Disordered" evidence="1">
    <location>
        <begin position="1"/>
        <end position="273"/>
    </location>
</feature>
<feature type="compositionally biased region" description="Basic and acidic residues" evidence="1">
    <location>
        <begin position="255"/>
        <end position="264"/>
    </location>
</feature>
<accession>A0A074WLJ1</accession>
<evidence type="ECO:0000256" key="1">
    <source>
        <dbReference type="SAM" id="MobiDB-lite"/>
    </source>
</evidence>
<feature type="compositionally biased region" description="Polar residues" evidence="1">
    <location>
        <begin position="1166"/>
        <end position="1189"/>
    </location>
</feature>
<feature type="region of interest" description="Disordered" evidence="1">
    <location>
        <begin position="1034"/>
        <end position="1055"/>
    </location>
</feature>
<gene>
    <name evidence="2" type="ORF">M436DRAFT_48163</name>
</gene>
<dbReference type="HOGENOM" id="CLU_248809_0_0_1"/>
<feature type="compositionally biased region" description="Basic and acidic residues" evidence="1">
    <location>
        <begin position="381"/>
        <end position="390"/>
    </location>
</feature>
<feature type="compositionally biased region" description="Low complexity" evidence="1">
    <location>
        <begin position="398"/>
        <end position="411"/>
    </location>
</feature>
<organism evidence="2 3">
    <name type="scientific">Aureobasidium namibiae CBS 147.97</name>
    <dbReference type="NCBI Taxonomy" id="1043004"/>
    <lineage>
        <taxon>Eukaryota</taxon>
        <taxon>Fungi</taxon>
        <taxon>Dikarya</taxon>
        <taxon>Ascomycota</taxon>
        <taxon>Pezizomycotina</taxon>
        <taxon>Dothideomycetes</taxon>
        <taxon>Dothideomycetidae</taxon>
        <taxon>Dothideales</taxon>
        <taxon>Saccotheciaceae</taxon>
        <taxon>Aureobasidium</taxon>
    </lineage>
</organism>
<dbReference type="RefSeq" id="XP_013426543.1">
    <property type="nucleotide sequence ID" value="XM_013571089.1"/>
</dbReference>
<feature type="compositionally biased region" description="Low complexity" evidence="1">
    <location>
        <begin position="187"/>
        <end position="200"/>
    </location>
</feature>
<dbReference type="Proteomes" id="UP000027730">
    <property type="component" value="Unassembled WGS sequence"/>
</dbReference>
<feature type="compositionally biased region" description="Basic and acidic residues" evidence="1">
    <location>
        <begin position="1"/>
        <end position="14"/>
    </location>
</feature>
<proteinExistence type="predicted"/>
<feature type="region of interest" description="Disordered" evidence="1">
    <location>
        <begin position="726"/>
        <end position="752"/>
    </location>
</feature>
<feature type="compositionally biased region" description="Acidic residues" evidence="1">
    <location>
        <begin position="55"/>
        <end position="70"/>
    </location>
</feature>
<feature type="region of interest" description="Disordered" evidence="1">
    <location>
        <begin position="767"/>
        <end position="820"/>
    </location>
</feature>
<evidence type="ECO:0000313" key="2">
    <source>
        <dbReference type="EMBL" id="KEQ72479.1"/>
    </source>
</evidence>
<dbReference type="AlphaFoldDB" id="A0A074WLJ1"/>
<feature type="region of interest" description="Disordered" evidence="1">
    <location>
        <begin position="1151"/>
        <end position="1207"/>
    </location>
</feature>
<feature type="compositionally biased region" description="Basic and acidic residues" evidence="1">
    <location>
        <begin position="652"/>
        <end position="665"/>
    </location>
</feature>
<feature type="compositionally biased region" description="Polar residues" evidence="1">
    <location>
        <begin position="565"/>
        <end position="579"/>
    </location>
</feature>
<feature type="compositionally biased region" description="Polar residues" evidence="1">
    <location>
        <begin position="351"/>
        <end position="366"/>
    </location>
</feature>
<protein>
    <submittedName>
        <fullName evidence="2">Uncharacterized protein</fullName>
    </submittedName>
</protein>
<feature type="region of interest" description="Disordered" evidence="1">
    <location>
        <begin position="492"/>
        <end position="689"/>
    </location>
</feature>
<dbReference type="OrthoDB" id="5151921at2759"/>
<feature type="compositionally biased region" description="Low complexity" evidence="1">
    <location>
        <begin position="941"/>
        <end position="952"/>
    </location>
</feature>
<dbReference type="GeneID" id="25410832"/>
<evidence type="ECO:0000313" key="3">
    <source>
        <dbReference type="Proteomes" id="UP000027730"/>
    </source>
</evidence>
<feature type="compositionally biased region" description="Polar residues" evidence="1">
    <location>
        <begin position="165"/>
        <end position="183"/>
    </location>
</feature>